<evidence type="ECO:0000313" key="2">
    <source>
        <dbReference type="EMBL" id="TKA12265.1"/>
    </source>
</evidence>
<accession>A0A4U0T8Z4</accession>
<evidence type="ECO:0000313" key="3">
    <source>
        <dbReference type="Proteomes" id="UP000305778"/>
    </source>
</evidence>
<protein>
    <recommendedName>
        <fullName evidence="1">Putative Flp pilus-assembly TadG-like N-terminal domain-containing protein</fullName>
    </recommendedName>
</protein>
<dbReference type="AlphaFoldDB" id="A0A4U0T8Z4"/>
<comment type="caution">
    <text evidence="2">The sequence shown here is derived from an EMBL/GenBank/DDBJ whole genome shotgun (WGS) entry which is preliminary data.</text>
</comment>
<evidence type="ECO:0000259" key="1">
    <source>
        <dbReference type="Pfam" id="PF13400"/>
    </source>
</evidence>
<organism evidence="2 3">
    <name type="scientific">Actinacidiphila oryziradicis</name>
    <dbReference type="NCBI Taxonomy" id="2571141"/>
    <lineage>
        <taxon>Bacteria</taxon>
        <taxon>Bacillati</taxon>
        <taxon>Actinomycetota</taxon>
        <taxon>Actinomycetes</taxon>
        <taxon>Kitasatosporales</taxon>
        <taxon>Streptomycetaceae</taxon>
        <taxon>Actinacidiphila</taxon>
    </lineage>
</organism>
<dbReference type="InterPro" id="IPR028087">
    <property type="entry name" value="Tad_N"/>
</dbReference>
<dbReference type="Proteomes" id="UP000305778">
    <property type="component" value="Unassembled WGS sequence"/>
</dbReference>
<sequence length="148" mass="15488">MSRSRERQDAGQVTAMVVVVTAGLFLFAGLVLDGGLALAGKVAAADTAQEAARSGSQQIDLAYLRATQRVRLDRQRAASAALDYVHATGDAGQVRVDGDRVTVTVTHRQCTQVLSLVGVDDLVTSASAIARPERGIDAPWTGAKASVR</sequence>
<keyword evidence="3" id="KW-1185">Reference proteome</keyword>
<reference evidence="2 3" key="1">
    <citation type="submission" date="2019-04" db="EMBL/GenBank/DDBJ databases">
        <title>Streptomyces oryziradicis sp. nov., a novel actinomycete isolated from rhizosphere soil of rice (Oryza sativa L.).</title>
        <authorList>
            <person name="Li C."/>
        </authorList>
    </citation>
    <scope>NUCLEOTIDE SEQUENCE [LARGE SCALE GENOMIC DNA]</scope>
    <source>
        <strain evidence="2 3">NEAU-C40</strain>
    </source>
</reference>
<gene>
    <name evidence="2" type="ORF">FCI23_07035</name>
</gene>
<name>A0A4U0T8Z4_9ACTN</name>
<dbReference type="EMBL" id="SUMC01000005">
    <property type="protein sequence ID" value="TKA12265.1"/>
    <property type="molecule type" value="Genomic_DNA"/>
</dbReference>
<feature type="domain" description="Putative Flp pilus-assembly TadG-like N-terminal" evidence="1">
    <location>
        <begin position="11"/>
        <end position="56"/>
    </location>
</feature>
<dbReference type="Pfam" id="PF13400">
    <property type="entry name" value="Tad"/>
    <property type="match status" value="1"/>
</dbReference>
<dbReference type="OrthoDB" id="3431582at2"/>
<proteinExistence type="predicted"/>